<name>G0A4W4_METMM</name>
<dbReference type="STRING" id="857087.Metme_0685"/>
<feature type="transmembrane region" description="Helical" evidence="1">
    <location>
        <begin position="30"/>
        <end position="54"/>
    </location>
</feature>
<evidence type="ECO:0000313" key="3">
    <source>
        <dbReference type="Proteomes" id="UP000008888"/>
    </source>
</evidence>
<dbReference type="KEGG" id="mmt:Metme_0685"/>
<reference key="2">
    <citation type="submission" date="2011-05" db="EMBL/GenBank/DDBJ databases">
        <title>Complete genome sequence of the aerobic marine methanotroph Methylomonas methanica MC09.</title>
        <authorList>
            <person name="Boden R."/>
            <person name="Cunliffe M."/>
            <person name="Scanlan J."/>
            <person name="Moussard H."/>
            <person name="Kits K.D."/>
            <person name="Klotz M."/>
            <person name="Jetten M."/>
            <person name="Vuilleumier S."/>
            <person name="Han J."/>
            <person name="Peters L."/>
            <person name="Mikhailova N."/>
            <person name="Teshima H."/>
            <person name="Tapia R."/>
            <person name="Kyrpides N."/>
            <person name="Ivanova N."/>
            <person name="Pagani I."/>
            <person name="Cheng J.-F."/>
            <person name="Goodwin L."/>
            <person name="Han C."/>
            <person name="Hauser L."/>
            <person name="Land M."/>
            <person name="Lapidus A."/>
            <person name="Lucas S."/>
            <person name="Pitluck S."/>
            <person name="Woyke T."/>
            <person name="Stein L.Y."/>
            <person name="Murrell C."/>
        </authorList>
    </citation>
    <scope>NUCLEOTIDE SEQUENCE</scope>
    <source>
        <strain>MC09</strain>
    </source>
</reference>
<sequence length="96" mass="11353">MINGMVIPLMIGPMALLQQVFHIREPLPSALRLLLGFCLAWIWWSVGATIWRWWATCRRGMSVDEVQWRGENASLLWPRGHFFEKTELGKLFNWRQ</sequence>
<organism evidence="2 3">
    <name type="scientific">Methylomonas methanica (strain DSM 25384 / MC09)</name>
    <dbReference type="NCBI Taxonomy" id="857087"/>
    <lineage>
        <taxon>Bacteria</taxon>
        <taxon>Pseudomonadati</taxon>
        <taxon>Pseudomonadota</taxon>
        <taxon>Gammaproteobacteria</taxon>
        <taxon>Methylococcales</taxon>
        <taxon>Methylococcaceae</taxon>
        <taxon>Methylomonas</taxon>
    </lineage>
</organism>
<evidence type="ECO:0000256" key="1">
    <source>
        <dbReference type="SAM" id="Phobius"/>
    </source>
</evidence>
<protein>
    <submittedName>
        <fullName evidence="2">Uncharacterized protein</fullName>
    </submittedName>
</protein>
<keyword evidence="1" id="KW-0472">Membrane</keyword>
<gene>
    <name evidence="2" type="ordered locus">Metme_0685</name>
</gene>
<dbReference type="HOGENOM" id="CLU_2356507_0_0_6"/>
<dbReference type="Proteomes" id="UP000008888">
    <property type="component" value="Chromosome"/>
</dbReference>
<proteinExistence type="predicted"/>
<accession>G0A4W4</accession>
<reference evidence="3" key="3">
    <citation type="submission" date="2011-05" db="EMBL/GenBank/DDBJ databases">
        <title>Complete sequence of Methylomonas methanica MC09.</title>
        <authorList>
            <consortium name="US DOE Joint Genome Institute"/>
            <person name="Lucas S."/>
            <person name="Han J."/>
            <person name="Lapidus A."/>
            <person name="Cheng J.-F."/>
            <person name="Goodwin L."/>
            <person name="Pitluck S."/>
            <person name="Peters L."/>
            <person name="Mikhailova N."/>
            <person name="Teshima H."/>
            <person name="Han C."/>
            <person name="Tapia R."/>
            <person name="Land M."/>
            <person name="Hauser L."/>
            <person name="Kyrpides N."/>
            <person name="Ivanova N."/>
            <person name="Pagani I."/>
            <person name="Stein L."/>
            <person name="Woyke T."/>
        </authorList>
    </citation>
    <scope>NUCLEOTIDE SEQUENCE [LARGE SCALE GENOMIC DNA]</scope>
    <source>
        <strain evidence="3">MC09</strain>
    </source>
</reference>
<dbReference type="EMBL" id="CP002738">
    <property type="protein sequence ID" value="AEF99127.1"/>
    <property type="molecule type" value="Genomic_DNA"/>
</dbReference>
<reference evidence="2 3" key="1">
    <citation type="journal article" date="2011" name="J. Bacteriol.">
        <title>Complete Genome Sequence of the Aerobic Marine Methanotroph Methylomonas methanica MC09.</title>
        <authorList>
            <person name="Boden R."/>
            <person name="Cunliffe M."/>
            <person name="Scanlan J."/>
            <person name="Moussard H."/>
            <person name="Kits K.D."/>
            <person name="Klotz M.G."/>
            <person name="Jetten M.S."/>
            <person name="Vuilleumier S."/>
            <person name="Han J."/>
            <person name="Peters L."/>
            <person name="Mikhailova N."/>
            <person name="Teshima H."/>
            <person name="Tapia R."/>
            <person name="Kyrpides N."/>
            <person name="Ivanova N."/>
            <person name="Pagani I."/>
            <person name="Cheng J.F."/>
            <person name="Goodwin L."/>
            <person name="Han C."/>
            <person name="Hauser L."/>
            <person name="Land M.L."/>
            <person name="Lapidus A."/>
            <person name="Lucas S."/>
            <person name="Pitluck S."/>
            <person name="Woyke T."/>
            <person name="Stein L."/>
            <person name="Murrell J.C."/>
        </authorList>
    </citation>
    <scope>NUCLEOTIDE SEQUENCE [LARGE SCALE GENOMIC DNA]</scope>
    <source>
        <strain evidence="2 3">MC09</strain>
    </source>
</reference>
<keyword evidence="1" id="KW-1133">Transmembrane helix</keyword>
<keyword evidence="1" id="KW-0812">Transmembrane</keyword>
<dbReference type="AlphaFoldDB" id="G0A4W4"/>
<keyword evidence="3" id="KW-1185">Reference proteome</keyword>
<evidence type="ECO:0000313" key="2">
    <source>
        <dbReference type="EMBL" id="AEF99127.1"/>
    </source>
</evidence>